<keyword evidence="4" id="KW-1185">Reference proteome</keyword>
<dbReference type="Proteomes" id="UP001144396">
    <property type="component" value="Unassembled WGS sequence"/>
</dbReference>
<reference evidence="3" key="1">
    <citation type="submission" date="2022-12" db="EMBL/GenBank/DDBJ databases">
        <title>Reference genome sequencing for broad-spectrum identification of bacterial and archaeal isolates by mass spectrometry.</title>
        <authorList>
            <person name="Sekiguchi Y."/>
            <person name="Tourlousse D.M."/>
        </authorList>
    </citation>
    <scope>NUCLEOTIDE SEQUENCE</scope>
    <source>
        <strain evidence="3">14</strain>
    </source>
</reference>
<protein>
    <recommendedName>
        <fullName evidence="2">Thioredoxin-like fold domain-containing protein</fullName>
    </recommendedName>
</protein>
<feature type="signal peptide" evidence="1">
    <location>
        <begin position="1"/>
        <end position="22"/>
    </location>
</feature>
<dbReference type="RefSeq" id="WP_281886482.1">
    <property type="nucleotide sequence ID" value="NZ_BSDP01000001.1"/>
</dbReference>
<gene>
    <name evidence="3" type="ORF">ARHIZOSPH14_30430</name>
</gene>
<dbReference type="AlphaFoldDB" id="A0A9W6FQQ5"/>
<dbReference type="Pfam" id="PF13462">
    <property type="entry name" value="Thioredoxin_4"/>
    <property type="match status" value="1"/>
</dbReference>
<dbReference type="InterPro" id="IPR036249">
    <property type="entry name" value="Thioredoxin-like_sf"/>
</dbReference>
<feature type="chain" id="PRO_5040988593" description="Thioredoxin-like fold domain-containing protein" evidence="1">
    <location>
        <begin position="23"/>
        <end position="223"/>
    </location>
</feature>
<proteinExistence type="predicted"/>
<evidence type="ECO:0000259" key="2">
    <source>
        <dbReference type="Pfam" id="PF13462"/>
    </source>
</evidence>
<dbReference type="Gene3D" id="3.40.30.10">
    <property type="entry name" value="Glutaredoxin"/>
    <property type="match status" value="1"/>
</dbReference>
<evidence type="ECO:0000313" key="4">
    <source>
        <dbReference type="Proteomes" id="UP001144396"/>
    </source>
</evidence>
<evidence type="ECO:0000256" key="1">
    <source>
        <dbReference type="SAM" id="SignalP"/>
    </source>
</evidence>
<feature type="domain" description="Thioredoxin-like fold" evidence="2">
    <location>
        <begin position="58"/>
        <end position="220"/>
    </location>
</feature>
<sequence length="223" mass="22376">MIRRAGVLLGAAALALVLAGCAADEGTDATPTDLPAGTVGAAHLDDLALVVGTGDIAVSAYVDPFCPHCALFEDAAGDVLAELVADGTITYSIHPMNFLDRSSDTAYSSRAGSAMTCVAAEQPDALLPMVAAVFENQPTDAAGLDDDALASLASGVGAPGAADCIAANTYVDWVQASNDAALTGPIEGAEIERIEGTPTLLVDGAAYTGEFDGEAVRAFITGE</sequence>
<dbReference type="InterPro" id="IPR012336">
    <property type="entry name" value="Thioredoxin-like_fold"/>
</dbReference>
<accession>A0A9W6FQQ5</accession>
<dbReference type="CDD" id="cd02972">
    <property type="entry name" value="DsbA_family"/>
    <property type="match status" value="1"/>
</dbReference>
<evidence type="ECO:0000313" key="3">
    <source>
        <dbReference type="EMBL" id="GLI28801.1"/>
    </source>
</evidence>
<name>A0A9W6FQQ5_9MICO</name>
<dbReference type="SUPFAM" id="SSF52833">
    <property type="entry name" value="Thioredoxin-like"/>
    <property type="match status" value="1"/>
</dbReference>
<keyword evidence="1" id="KW-0732">Signal</keyword>
<comment type="caution">
    <text evidence="3">The sequence shown here is derived from an EMBL/GenBank/DDBJ whole genome shotgun (WGS) entry which is preliminary data.</text>
</comment>
<dbReference type="PROSITE" id="PS51257">
    <property type="entry name" value="PROKAR_LIPOPROTEIN"/>
    <property type="match status" value="1"/>
</dbReference>
<organism evidence="3 4">
    <name type="scientific">Agromyces rhizosphaerae</name>
    <dbReference type="NCBI Taxonomy" id="88374"/>
    <lineage>
        <taxon>Bacteria</taxon>
        <taxon>Bacillati</taxon>
        <taxon>Actinomycetota</taxon>
        <taxon>Actinomycetes</taxon>
        <taxon>Micrococcales</taxon>
        <taxon>Microbacteriaceae</taxon>
        <taxon>Agromyces</taxon>
    </lineage>
</organism>
<dbReference type="EMBL" id="BSDP01000001">
    <property type="protein sequence ID" value="GLI28801.1"/>
    <property type="molecule type" value="Genomic_DNA"/>
</dbReference>